<feature type="binding site" evidence="7">
    <location>
        <begin position="89"/>
        <end position="92"/>
    </location>
    <ligand>
        <name>FMN</name>
        <dbReference type="ChEBI" id="CHEBI:58210"/>
    </ligand>
</feature>
<dbReference type="GO" id="GO:0106141">
    <property type="term" value="F:flavin prenyltransferase activity"/>
    <property type="evidence" value="ECO:0007669"/>
    <property type="project" value="UniProtKB-EC"/>
</dbReference>
<evidence type="ECO:0000256" key="7">
    <source>
        <dbReference type="HAMAP-Rule" id="MF_01984"/>
    </source>
</evidence>
<evidence type="ECO:0000256" key="1">
    <source>
        <dbReference type="ARBA" id="ARBA00022602"/>
    </source>
</evidence>
<keyword evidence="1 7" id="KW-0637">Prenyltransferase</keyword>
<dbReference type="EC" id="2.5.1.129" evidence="7"/>
<dbReference type="Proteomes" id="UP000031620">
    <property type="component" value="Chromosome"/>
</dbReference>
<evidence type="ECO:0000313" key="9">
    <source>
        <dbReference type="EMBL" id="BAP85192.1"/>
    </source>
</evidence>
<keyword evidence="3 7" id="KW-0288">FMN</keyword>
<evidence type="ECO:0000256" key="2">
    <source>
        <dbReference type="ARBA" id="ARBA00022630"/>
    </source>
</evidence>
<protein>
    <recommendedName>
        <fullName evidence="7">Flavin prenyltransferase UbiX</fullName>
        <ecNumber evidence="7">2.5.1.129</ecNumber>
    </recommendedName>
</protein>
<dbReference type="NCBIfam" id="TIGR00421">
    <property type="entry name" value="ubiX_pad"/>
    <property type="match status" value="1"/>
</dbReference>
<dbReference type="InterPro" id="IPR003382">
    <property type="entry name" value="Flavoprotein"/>
</dbReference>
<dbReference type="KEGG" id="lho:LOOC260_106350"/>
<feature type="binding site" evidence="7">
    <location>
        <position position="37"/>
    </location>
    <ligand>
        <name>FMN</name>
        <dbReference type="ChEBI" id="CHEBI:58210"/>
    </ligand>
</feature>
<proteinExistence type="inferred from homology"/>
<dbReference type="NCBIfam" id="NF004685">
    <property type="entry name" value="PRK06029.1"/>
    <property type="match status" value="1"/>
</dbReference>
<comment type="catalytic activity">
    <reaction evidence="5 7">
        <text>dimethylallyl phosphate + FMNH2 = prenylated FMNH2 + phosphate</text>
        <dbReference type="Rhea" id="RHEA:37743"/>
        <dbReference type="ChEBI" id="CHEBI:43474"/>
        <dbReference type="ChEBI" id="CHEBI:57618"/>
        <dbReference type="ChEBI" id="CHEBI:87467"/>
        <dbReference type="ChEBI" id="CHEBI:88052"/>
        <dbReference type="EC" id="2.5.1.129"/>
    </reaction>
</comment>
<dbReference type="RefSeq" id="WP_041092963.1">
    <property type="nucleotide sequence ID" value="NZ_AP014680.1"/>
</dbReference>
<dbReference type="HOGENOM" id="CLU_074522_0_1_9"/>
<keyword evidence="4 7" id="KW-0808">Transferase</keyword>
<evidence type="ECO:0000256" key="4">
    <source>
        <dbReference type="ARBA" id="ARBA00022679"/>
    </source>
</evidence>
<gene>
    <name evidence="7" type="primary">ubiX</name>
    <name evidence="9" type="ORF">LOOC260_106350</name>
</gene>
<reference evidence="9 10" key="1">
    <citation type="submission" date="2014-11" db="EMBL/GenBank/DDBJ databases">
        <title>Complete genome sequence and analysis of Lactobacillus hokkaidonensis LOOC260T.</title>
        <authorList>
            <person name="Tanizawa Y."/>
            <person name="Tohno M."/>
            <person name="Kaminuma E."/>
            <person name="Nakamura Y."/>
            <person name="Arita M."/>
        </authorList>
    </citation>
    <scope>NUCLEOTIDE SEQUENCE [LARGE SCALE GENOMIC DNA]</scope>
    <source>
        <strain evidence="9 10">LOOC260</strain>
    </source>
</reference>
<dbReference type="STRING" id="1291742.LOOC260_106350"/>
<dbReference type="InterPro" id="IPR036551">
    <property type="entry name" value="Flavin_trans-like"/>
</dbReference>
<dbReference type="PANTHER" id="PTHR43374:SF1">
    <property type="entry name" value="FLAVIN PRENYLTRANSFERASE PAD1, MITOCHONDRIAL"/>
    <property type="match status" value="1"/>
</dbReference>
<keyword evidence="2 7" id="KW-0285">Flavoprotein</keyword>
<feature type="domain" description="Flavoprotein" evidence="8">
    <location>
        <begin position="2"/>
        <end position="174"/>
    </location>
</feature>
<evidence type="ECO:0000256" key="3">
    <source>
        <dbReference type="ARBA" id="ARBA00022643"/>
    </source>
</evidence>
<evidence type="ECO:0000313" key="10">
    <source>
        <dbReference type="Proteomes" id="UP000031620"/>
    </source>
</evidence>
<comment type="similarity">
    <text evidence="6 7">Belongs to the UbiX/PAD1 family.</text>
</comment>
<dbReference type="SUPFAM" id="SSF52507">
    <property type="entry name" value="Homo-oligomeric flavin-containing Cys decarboxylases, HFCD"/>
    <property type="match status" value="1"/>
</dbReference>
<evidence type="ECO:0000256" key="5">
    <source>
        <dbReference type="ARBA" id="ARBA00050612"/>
    </source>
</evidence>
<accession>A0A0A1GSE8</accession>
<evidence type="ECO:0000256" key="6">
    <source>
        <dbReference type="ARBA" id="ARBA00060793"/>
    </source>
</evidence>
<dbReference type="Gene3D" id="3.40.50.1950">
    <property type="entry name" value="Flavin prenyltransferase-like"/>
    <property type="match status" value="1"/>
</dbReference>
<dbReference type="EMBL" id="AP014680">
    <property type="protein sequence ID" value="BAP85192.1"/>
    <property type="molecule type" value="Genomic_DNA"/>
</dbReference>
<dbReference type="HAMAP" id="MF_01984">
    <property type="entry name" value="ubiX_pad"/>
    <property type="match status" value="1"/>
</dbReference>
<feature type="binding site" evidence="7">
    <location>
        <position position="170"/>
    </location>
    <ligand>
        <name>dimethylallyl phosphate</name>
        <dbReference type="ChEBI" id="CHEBI:88052"/>
    </ligand>
</feature>
<feature type="binding site" evidence="7">
    <location>
        <position position="124"/>
    </location>
    <ligand>
        <name>FMN</name>
        <dbReference type="ChEBI" id="CHEBI:58210"/>
    </ligand>
</feature>
<dbReference type="Pfam" id="PF02441">
    <property type="entry name" value="Flavoprotein"/>
    <property type="match status" value="1"/>
</dbReference>
<sequence length="198" mass="21681">MKKVVVGITGASGTIYGIRLLEVLHAMPNVETHLVMSQWAKENLAVEDTGYTETQVKALADLTYSEQNMGAKIASGSFIHDGMVIIPASMKTVASIATGVGENLIARAADVTLKEQRQLIIVPRESPFNQIHLENMLKLSKMGVGIIPPIPAFYNNPKTVDDIINHSVMKILDHLQIENSVSTRWEGLAHARKDAQNK</sequence>
<feature type="binding site" evidence="7">
    <location>
        <position position="154"/>
    </location>
    <ligand>
        <name>dimethylallyl phosphate</name>
        <dbReference type="ChEBI" id="CHEBI:88052"/>
    </ligand>
</feature>
<dbReference type="FunFam" id="3.40.50.1950:FF:000001">
    <property type="entry name" value="Flavin prenyltransferase UbiX"/>
    <property type="match status" value="1"/>
</dbReference>
<dbReference type="AlphaFoldDB" id="A0A0A1GSE8"/>
<feature type="binding site" evidence="7">
    <location>
        <begin position="10"/>
        <end position="12"/>
    </location>
    <ligand>
        <name>FMN</name>
        <dbReference type="ChEBI" id="CHEBI:58210"/>
    </ligand>
</feature>
<dbReference type="GO" id="GO:0016831">
    <property type="term" value="F:carboxy-lyase activity"/>
    <property type="evidence" value="ECO:0007669"/>
    <property type="project" value="TreeGrafter"/>
</dbReference>
<comment type="caution">
    <text evidence="7">Lacks conserved residue(s) required for the propagation of feature annotation.</text>
</comment>
<organism evidence="9 10">
    <name type="scientific">Paucilactobacillus hokkaidonensis JCM 18461</name>
    <dbReference type="NCBI Taxonomy" id="1291742"/>
    <lineage>
        <taxon>Bacteria</taxon>
        <taxon>Bacillati</taxon>
        <taxon>Bacillota</taxon>
        <taxon>Bacilli</taxon>
        <taxon>Lactobacillales</taxon>
        <taxon>Lactobacillaceae</taxon>
        <taxon>Paucilactobacillus</taxon>
    </lineage>
</organism>
<evidence type="ECO:0000259" key="8">
    <source>
        <dbReference type="Pfam" id="PF02441"/>
    </source>
</evidence>
<dbReference type="InterPro" id="IPR004507">
    <property type="entry name" value="UbiX-like"/>
</dbReference>
<name>A0A0A1GSE8_9LACO</name>
<dbReference type="PANTHER" id="PTHR43374">
    <property type="entry name" value="FLAVIN PRENYLTRANSFERASE"/>
    <property type="match status" value="1"/>
</dbReference>
<comment type="function">
    <text evidence="7">Flavin prenyltransferase that catalyzes the synthesis of the prenylated FMN cofactor (prenyl-FMN) for 4-hydroxy-3-polyprenylbenzoic acid decarboxylase UbiD. The prenyltransferase is metal-independent and links a dimethylallyl moiety from dimethylallyl monophosphate (DMAP) to the flavin N5 and C6 atoms of FMN.</text>
</comment>